<sequence length="243" mass="28123">MTKIFGIYPTDRQESITFLNRINTYLCRKLDNQWHCYKIKYSNADHESCIKKAIDSNAKFILFMGHGRSDCLFGSCNKKSQDFIAEDAVIENPEFYRNEHFIHSDNISKFKGKIFFSLSCLSNRNDTKSLARSAINNGVISFVGFGDIPTDYIVGKNIPLKAIAIYKGIISKVIKISISISIQNNYTVEEMVSLIKVLTTKEIQKIILSPYKNRHKEIIVKNLFLFKQEIMIFGNRYERLLYE</sequence>
<dbReference type="EnsemblBacteria" id="AAO79862">
    <property type="protein sequence ID" value="AAO79862"/>
    <property type="gene ID" value="BT_4757"/>
</dbReference>
<dbReference type="AlphaFoldDB" id="Q89YH5"/>
<reference evidence="1 2" key="2">
    <citation type="journal article" date="2009" name="Proc. Natl. Acad. Sci. U.S.A.">
        <title>Characterizing a model human gut microbiota composed of members of its two dominant bacterial phyla.</title>
        <authorList>
            <person name="Mahowald M.A."/>
            <person name="Rey F.E."/>
            <person name="Seedorf H."/>
            <person name="Turnbaugh P.J."/>
            <person name="Fulton R.S."/>
            <person name="Wollam A."/>
            <person name="Shah N."/>
            <person name="Wang C."/>
            <person name="Magrini V."/>
            <person name="Wilson R.K."/>
            <person name="Cantarel B.L."/>
            <person name="Coutinho P.M."/>
            <person name="Henrissat B."/>
            <person name="Crock L.W."/>
            <person name="Russell A."/>
            <person name="Verberkmoes N.C."/>
            <person name="Hettich R.L."/>
            <person name="Gordon J.I."/>
        </authorList>
    </citation>
    <scope>NUCLEOTIDE SEQUENCE [LARGE SCALE GENOMIC DNA]</scope>
    <source>
        <strain evidence="2">ATCC 29148 / DSM 2079 / JCM 5827 / CCUG 10774 / NCTC 10582 / VPI-5482 / E50</strain>
    </source>
</reference>
<dbReference type="eggNOG" id="ENOG5034148">
    <property type="taxonomic scope" value="Bacteria"/>
</dbReference>
<dbReference type="PaxDb" id="226186-BT_4757"/>
<dbReference type="KEGG" id="bth:BT_4757"/>
<organism evidence="1 2">
    <name type="scientific">Bacteroides thetaiotaomicron (strain ATCC 29148 / DSM 2079 / JCM 5827 / CCUG 10774 / NCTC 10582 / VPI-5482 / E50)</name>
    <dbReference type="NCBI Taxonomy" id="226186"/>
    <lineage>
        <taxon>Bacteria</taxon>
        <taxon>Pseudomonadati</taxon>
        <taxon>Bacteroidota</taxon>
        <taxon>Bacteroidia</taxon>
        <taxon>Bacteroidales</taxon>
        <taxon>Bacteroidaceae</taxon>
        <taxon>Bacteroides</taxon>
    </lineage>
</organism>
<dbReference type="OrthoDB" id="1431905at2"/>
<proteinExistence type="predicted"/>
<evidence type="ECO:0000313" key="2">
    <source>
        <dbReference type="Proteomes" id="UP000001414"/>
    </source>
</evidence>
<evidence type="ECO:0008006" key="3">
    <source>
        <dbReference type="Google" id="ProtNLM"/>
    </source>
</evidence>
<dbReference type="EMBL" id="AE015928">
    <property type="protein sequence ID" value="AAO79862.1"/>
    <property type="molecule type" value="Genomic_DNA"/>
</dbReference>
<dbReference type="STRING" id="226186.BT_4757"/>
<name>Q89YH5_BACTN</name>
<dbReference type="InParanoid" id="Q89YH5"/>
<dbReference type="RefSeq" id="WP_011109414.1">
    <property type="nucleotide sequence ID" value="NC_004663.1"/>
</dbReference>
<dbReference type="GeneID" id="60925931"/>
<dbReference type="Proteomes" id="UP000001414">
    <property type="component" value="Chromosome"/>
</dbReference>
<keyword evidence="2" id="KW-1185">Reference proteome</keyword>
<dbReference type="PATRIC" id="fig|226186.12.peg.4833"/>
<evidence type="ECO:0000313" key="1">
    <source>
        <dbReference type="EMBL" id="AAO79862.1"/>
    </source>
</evidence>
<gene>
    <name evidence="1" type="ordered locus">BT_4757</name>
</gene>
<dbReference type="HOGENOM" id="CLU_1119274_0_0_10"/>
<reference evidence="1 2" key="1">
    <citation type="journal article" date="2003" name="Science">
        <title>A genomic view of the human-Bacteroides thetaiotaomicron symbiosis.</title>
        <authorList>
            <person name="Xu J."/>
            <person name="Bjursell M.K."/>
            <person name="Himrod J."/>
            <person name="Deng S."/>
            <person name="Carmichael L.K."/>
            <person name="Chiang H.C."/>
            <person name="Hooper L.V."/>
            <person name="Gordon J.I."/>
        </authorList>
    </citation>
    <scope>NUCLEOTIDE SEQUENCE [LARGE SCALE GENOMIC DNA]</scope>
    <source>
        <strain evidence="2">ATCC 29148 / DSM 2079 / JCM 5827 / CCUG 10774 / NCTC 10582 / VPI-5482 / E50</strain>
    </source>
</reference>
<accession>Q89YH5</accession>
<protein>
    <recommendedName>
        <fullName evidence="3">CHAT domain-containing protein</fullName>
    </recommendedName>
</protein>